<dbReference type="Gene3D" id="3.30.9.10">
    <property type="entry name" value="D-Amino Acid Oxidase, subunit A, domain 2"/>
    <property type="match status" value="1"/>
</dbReference>
<evidence type="ECO:0000259" key="2">
    <source>
        <dbReference type="Pfam" id="PF01266"/>
    </source>
</evidence>
<dbReference type="Gene3D" id="3.50.50.60">
    <property type="entry name" value="FAD/NAD(P)-binding domain"/>
    <property type="match status" value="2"/>
</dbReference>
<protein>
    <submittedName>
        <fullName evidence="3">FAD-dependent oxidoreductase</fullName>
        <ecNumber evidence="3">1.-.-.-</ecNumber>
    </submittedName>
</protein>
<dbReference type="InterPro" id="IPR006076">
    <property type="entry name" value="FAD-dep_OxRdtase"/>
</dbReference>
<dbReference type="EMBL" id="CP126969">
    <property type="protein sequence ID" value="WIM66771.1"/>
    <property type="molecule type" value="Genomic_DNA"/>
</dbReference>
<name>A0ABY8VCV6_9CORY</name>
<dbReference type="RefSeq" id="WP_284823396.1">
    <property type="nucleotide sequence ID" value="NZ_CP126969.1"/>
</dbReference>
<keyword evidence="4" id="KW-1185">Reference proteome</keyword>
<dbReference type="Proteomes" id="UP001225598">
    <property type="component" value="Chromosome"/>
</dbReference>
<dbReference type="PANTHER" id="PTHR13847:SF289">
    <property type="entry name" value="GLYCINE OXIDASE"/>
    <property type="match status" value="1"/>
</dbReference>
<keyword evidence="1 3" id="KW-0560">Oxidoreductase</keyword>
<dbReference type="PANTHER" id="PTHR13847">
    <property type="entry name" value="SARCOSINE DEHYDROGENASE-RELATED"/>
    <property type="match status" value="1"/>
</dbReference>
<sequence>MTKAIIVGAGMTGLATAWHLQEYGYEVEVVDRVGVAAGSSWGNAGWLAPGKTIPLSNASLWRYGPTALLDKNAAMSVPPRIDPKLWAFVGQFMARANQKSWDKTMAALTPADQASLAAFDELIDGGVDAVTHDGPFIVGFEKESEATGFLGEVEGAIRHGQDIPFQQITYDEALEYAPMLSERVQAIYTMGGQRYIEPSVFCDALADAIRQRGGTIRGGIEVTEVRSTRIPALNFATGEWATADVVVLATGAWLPSLARDLGVRTLVQAGRGYSFNVPTEKEAKYSVYLPHTRVACTPVPSKGRFQIAGTMEFREPDEAFQPARIDSIINVTKPMFQGIDWDDIQDEWVGSRPVTPDGLPLVGRTKVPNVYTCGGHGMWGIILGPVSGKLLAKQIATGEVDPIIAPFDPLR</sequence>
<dbReference type="InterPro" id="IPR036188">
    <property type="entry name" value="FAD/NAD-bd_sf"/>
</dbReference>
<accession>A0ABY8VCV6</accession>
<dbReference type="SUPFAM" id="SSF54373">
    <property type="entry name" value="FAD-linked reductases, C-terminal domain"/>
    <property type="match status" value="1"/>
</dbReference>
<proteinExistence type="predicted"/>
<dbReference type="Pfam" id="PF01266">
    <property type="entry name" value="DAO"/>
    <property type="match status" value="1"/>
</dbReference>
<organism evidence="3 4">
    <name type="scientific">Corynebacterium breve</name>
    <dbReference type="NCBI Taxonomy" id="3049799"/>
    <lineage>
        <taxon>Bacteria</taxon>
        <taxon>Bacillati</taxon>
        <taxon>Actinomycetota</taxon>
        <taxon>Actinomycetes</taxon>
        <taxon>Mycobacteriales</taxon>
        <taxon>Corynebacteriaceae</taxon>
        <taxon>Corynebacterium</taxon>
    </lineage>
</organism>
<feature type="domain" description="FAD dependent oxidoreductase" evidence="2">
    <location>
        <begin position="4"/>
        <end position="393"/>
    </location>
</feature>
<reference evidence="3 4" key="1">
    <citation type="submission" date="2023-05" db="EMBL/GenBank/DDBJ databases">
        <title>Corynebacterium suedekumii sp. nov. and Corynebacterium breve sp. nov. isolated from raw cow's milk.</title>
        <authorList>
            <person name="Baer M.K."/>
            <person name="Mehl L."/>
            <person name="Hellmuth R."/>
            <person name="Marke G."/>
            <person name="Lipski A."/>
        </authorList>
    </citation>
    <scope>NUCLEOTIDE SEQUENCE [LARGE SCALE GENOMIC DNA]</scope>
    <source>
        <strain evidence="3 4">R4</strain>
    </source>
</reference>
<dbReference type="SUPFAM" id="SSF51971">
    <property type="entry name" value="Nucleotide-binding domain"/>
    <property type="match status" value="1"/>
</dbReference>
<evidence type="ECO:0000313" key="3">
    <source>
        <dbReference type="EMBL" id="WIM66771.1"/>
    </source>
</evidence>
<evidence type="ECO:0000313" key="4">
    <source>
        <dbReference type="Proteomes" id="UP001225598"/>
    </source>
</evidence>
<dbReference type="GO" id="GO:0016491">
    <property type="term" value="F:oxidoreductase activity"/>
    <property type="evidence" value="ECO:0007669"/>
    <property type="project" value="UniProtKB-KW"/>
</dbReference>
<gene>
    <name evidence="3" type="ORF">QP027_06415</name>
</gene>
<dbReference type="EC" id="1.-.-.-" evidence="3"/>
<evidence type="ECO:0000256" key="1">
    <source>
        <dbReference type="ARBA" id="ARBA00023002"/>
    </source>
</evidence>